<dbReference type="InterPro" id="IPR016040">
    <property type="entry name" value="NAD(P)-bd_dom"/>
</dbReference>
<name>A0A419HXD2_9PSEU</name>
<comment type="similarity">
    <text evidence="3 8">Belongs to the NAD(P)-dependent epimerase/dehydratase family. dTDP-glucose dehydratase subfamily.</text>
</comment>
<organism evidence="10 11">
    <name type="scientific">Amycolatopsis panacis</name>
    <dbReference type="NCBI Taxonomy" id="2340917"/>
    <lineage>
        <taxon>Bacteria</taxon>
        <taxon>Bacillati</taxon>
        <taxon>Actinomycetota</taxon>
        <taxon>Actinomycetes</taxon>
        <taxon>Pseudonocardiales</taxon>
        <taxon>Pseudonocardiaceae</taxon>
        <taxon>Amycolatopsis</taxon>
    </lineage>
</organism>
<dbReference type="EC" id="4.2.1.46" evidence="4 8"/>
<dbReference type="InterPro" id="IPR036291">
    <property type="entry name" value="NAD(P)-bd_dom_sf"/>
</dbReference>
<reference evidence="10 11" key="1">
    <citation type="submission" date="2018-09" db="EMBL/GenBank/DDBJ databases">
        <title>YIM PH 21725 draft genome.</title>
        <authorList>
            <person name="Miao C."/>
        </authorList>
    </citation>
    <scope>NUCLEOTIDE SEQUENCE [LARGE SCALE GENOMIC DNA]</scope>
    <source>
        <strain evidence="11">YIM PH21725</strain>
    </source>
</reference>
<evidence type="ECO:0000256" key="2">
    <source>
        <dbReference type="ARBA" id="ARBA00001911"/>
    </source>
</evidence>
<evidence type="ECO:0000259" key="9">
    <source>
        <dbReference type="Pfam" id="PF16363"/>
    </source>
</evidence>
<evidence type="ECO:0000313" key="10">
    <source>
        <dbReference type="EMBL" id="RJQ81687.1"/>
    </source>
</evidence>
<dbReference type="CDD" id="cd05246">
    <property type="entry name" value="dTDP_GD_SDR_e"/>
    <property type="match status" value="1"/>
</dbReference>
<dbReference type="PANTHER" id="PTHR43000">
    <property type="entry name" value="DTDP-D-GLUCOSE 4,6-DEHYDRATASE-RELATED"/>
    <property type="match status" value="1"/>
</dbReference>
<dbReference type="NCBIfam" id="TIGR01181">
    <property type="entry name" value="dTDP_gluc_dehyt"/>
    <property type="match status" value="1"/>
</dbReference>
<evidence type="ECO:0000256" key="1">
    <source>
        <dbReference type="ARBA" id="ARBA00001539"/>
    </source>
</evidence>
<dbReference type="OrthoDB" id="9801785at2"/>
<comment type="caution">
    <text evidence="10">The sequence shown here is derived from an EMBL/GenBank/DDBJ whole genome shotgun (WGS) entry which is preliminary data.</text>
</comment>
<dbReference type="InterPro" id="IPR005888">
    <property type="entry name" value="dTDP_Gluc_deHydtase"/>
</dbReference>
<comment type="catalytic activity">
    <reaction evidence="1 8">
        <text>dTDP-alpha-D-glucose = dTDP-4-dehydro-6-deoxy-alpha-D-glucose + H2O</text>
        <dbReference type="Rhea" id="RHEA:17221"/>
        <dbReference type="ChEBI" id="CHEBI:15377"/>
        <dbReference type="ChEBI" id="CHEBI:57477"/>
        <dbReference type="ChEBI" id="CHEBI:57649"/>
        <dbReference type="EC" id="4.2.1.46"/>
    </reaction>
</comment>
<evidence type="ECO:0000256" key="5">
    <source>
        <dbReference type="ARBA" id="ARBA00016977"/>
    </source>
</evidence>
<dbReference type="Gene3D" id="3.90.25.10">
    <property type="entry name" value="UDP-galactose 4-epimerase, domain 1"/>
    <property type="match status" value="1"/>
</dbReference>
<evidence type="ECO:0000256" key="3">
    <source>
        <dbReference type="ARBA" id="ARBA00008178"/>
    </source>
</evidence>
<keyword evidence="6" id="KW-0520">NAD</keyword>
<dbReference type="Pfam" id="PF16363">
    <property type="entry name" value="GDP_Man_Dehyd"/>
    <property type="match status" value="1"/>
</dbReference>
<dbReference type="SUPFAM" id="SSF51735">
    <property type="entry name" value="NAD(P)-binding Rossmann-fold domains"/>
    <property type="match status" value="1"/>
</dbReference>
<feature type="domain" description="NAD(P)-binding" evidence="9">
    <location>
        <begin position="5"/>
        <end position="307"/>
    </location>
</feature>
<sequence>MTKLLVTGAAGFIGSNFVRYWRRSHPNDGVVALDIMSYAGNEENLSDVRAEIDFAKADIGDGDAVRSVLAEHSPDVVVNFAAESHNSLAVLDPTRFFRTNVIGTQTLLEACRQVGVERFHHVSTCEVYGDMALDDPGSFTESSPYRPRTPYSASKAGGDHAVRCYFETFQLPVTITNCSNNYGPYQYPEKILPLFTAKALAGEQLPLYQSSQNRREWIHVLDHCRAIDAVLAKGRVGETYHVGTGTEASIEQIADLVLTELGLPSSMKTTVPDRPGHDRRYLLESSKIRDELSWQPEYEFDKGVRETVRWYEANPGWWRPLRERARVVEENWKAGS</sequence>
<evidence type="ECO:0000256" key="8">
    <source>
        <dbReference type="RuleBase" id="RU004473"/>
    </source>
</evidence>
<evidence type="ECO:0000313" key="11">
    <source>
        <dbReference type="Proteomes" id="UP000285112"/>
    </source>
</evidence>
<evidence type="ECO:0000256" key="4">
    <source>
        <dbReference type="ARBA" id="ARBA00011990"/>
    </source>
</evidence>
<dbReference type="GO" id="GO:0009225">
    <property type="term" value="P:nucleotide-sugar metabolic process"/>
    <property type="evidence" value="ECO:0007669"/>
    <property type="project" value="InterPro"/>
</dbReference>
<dbReference type="RefSeq" id="WP_120025479.1">
    <property type="nucleotide sequence ID" value="NZ_QZFV01000107.1"/>
</dbReference>
<comment type="cofactor">
    <cofactor evidence="2 8">
        <name>NAD(+)</name>
        <dbReference type="ChEBI" id="CHEBI:57540"/>
    </cofactor>
</comment>
<dbReference type="Proteomes" id="UP000285112">
    <property type="component" value="Unassembled WGS sequence"/>
</dbReference>
<evidence type="ECO:0000256" key="6">
    <source>
        <dbReference type="ARBA" id="ARBA00023027"/>
    </source>
</evidence>
<keyword evidence="11" id="KW-1185">Reference proteome</keyword>
<dbReference type="AlphaFoldDB" id="A0A419HXD2"/>
<protein>
    <recommendedName>
        <fullName evidence="5 8">dTDP-glucose 4,6-dehydratase</fullName>
        <ecNumber evidence="4 8">4.2.1.46</ecNumber>
    </recommendedName>
</protein>
<evidence type="ECO:0000256" key="7">
    <source>
        <dbReference type="ARBA" id="ARBA00023239"/>
    </source>
</evidence>
<dbReference type="GO" id="GO:0008460">
    <property type="term" value="F:dTDP-glucose 4,6-dehydratase activity"/>
    <property type="evidence" value="ECO:0007669"/>
    <property type="project" value="UniProtKB-EC"/>
</dbReference>
<keyword evidence="7 8" id="KW-0456">Lyase</keyword>
<gene>
    <name evidence="10" type="primary">rfbB</name>
    <name evidence="10" type="ORF">D5S19_22985</name>
</gene>
<dbReference type="Gene3D" id="3.40.50.720">
    <property type="entry name" value="NAD(P)-binding Rossmann-like Domain"/>
    <property type="match status" value="1"/>
</dbReference>
<dbReference type="EMBL" id="QZFV01000107">
    <property type="protein sequence ID" value="RJQ81687.1"/>
    <property type="molecule type" value="Genomic_DNA"/>
</dbReference>
<proteinExistence type="inferred from homology"/>
<accession>A0A419HXD2</accession>